<comment type="caution">
    <text evidence="2">The sequence shown here is derived from an EMBL/GenBank/DDBJ whole genome shotgun (WGS) entry which is preliminary data.</text>
</comment>
<dbReference type="SUPFAM" id="SSF53098">
    <property type="entry name" value="Ribonuclease H-like"/>
    <property type="match status" value="1"/>
</dbReference>
<feature type="compositionally biased region" description="Polar residues" evidence="1">
    <location>
        <begin position="337"/>
        <end position="358"/>
    </location>
</feature>
<proteinExistence type="predicted"/>
<dbReference type="InterPro" id="IPR036397">
    <property type="entry name" value="RNaseH_sf"/>
</dbReference>
<feature type="compositionally biased region" description="Polar residues" evidence="1">
    <location>
        <begin position="235"/>
        <end position="259"/>
    </location>
</feature>
<dbReference type="InterPro" id="IPR012337">
    <property type="entry name" value="RNaseH-like_sf"/>
</dbReference>
<reference evidence="2" key="1">
    <citation type="submission" date="2022-12" db="EMBL/GenBank/DDBJ databases">
        <authorList>
            <person name="Petersen C."/>
        </authorList>
    </citation>
    <scope>NUCLEOTIDE SEQUENCE</scope>
    <source>
        <strain evidence="2">IBT 35673</strain>
    </source>
</reference>
<accession>A0A9W9QRU4</accession>
<gene>
    <name evidence="2" type="ORF">N7452_002494</name>
</gene>
<feature type="compositionally biased region" description="Polar residues" evidence="1">
    <location>
        <begin position="86"/>
        <end position="96"/>
    </location>
</feature>
<evidence type="ECO:0000313" key="3">
    <source>
        <dbReference type="Proteomes" id="UP001147695"/>
    </source>
</evidence>
<evidence type="ECO:0000256" key="1">
    <source>
        <dbReference type="SAM" id="MobiDB-lite"/>
    </source>
</evidence>
<dbReference type="GO" id="GO:0003676">
    <property type="term" value="F:nucleic acid binding"/>
    <property type="evidence" value="ECO:0007669"/>
    <property type="project" value="InterPro"/>
</dbReference>
<evidence type="ECO:0000313" key="2">
    <source>
        <dbReference type="EMBL" id="KAJ5344490.1"/>
    </source>
</evidence>
<name>A0A9W9QRU4_PENBR</name>
<dbReference type="AlphaFoldDB" id="A0A9W9QRU4"/>
<feature type="compositionally biased region" description="Low complexity" evidence="1">
    <location>
        <begin position="168"/>
        <end position="181"/>
    </location>
</feature>
<protein>
    <submittedName>
        <fullName evidence="2">Uncharacterized protein</fullName>
    </submittedName>
</protein>
<sequence>MGPPKTIKPSVGQPDKPSEKTSSDFLDSREELPVSSMRAMMLEEQQEKAPRDALKASSVDIMKQILARSSGQGLLARFPKADEQRTVTSPAGSSAKETQKVGSAPQKPTSEPKPKTLDLPIASTTPKNQKKPIASRAPPRSAGTTSQIDSDEKLKQQRAAAKLKDQKSPFASSPASSAAAPTKGNLKFTAKIPATSLEKKTVSSQKQPHKNTLKNREKPLTGSPVVSTEAPKIKGTTSQIVSEKSNSPDTSRMVRTQPQPLKREKVSSIKSSATTMDGTPSTQMADKRPASPKQTASLAETKGWKQVYAFQYNSELYVSMCQFALPESFDEPDQDSNKVPQNGSCVDSSFQEPRQTNPHVRVPERWEPDSDEPQVWIRRSLQHSVTLESYQWSEVQWAHLWCMAKHWKAEIFDILGIQIEQFQSRTALAQSNYDIVYPGHPGDVCEESWCKPCRQLLPEPDRAKRSKQRDHLRRRLHADAETAIKMSNNWHYRTKKPGELGSEKEIIYDTQWDPECQIDTIIWTPENSARFIHDENLKYWDSRTEFGCWGHTGYPTVIQNSLRWDCCHRAIEAAGCHAGPGHEYHDAVLYDKTWRLHETPKQKPVDYRNAVVIDCQMGKNDWGQDELIKLTAIDYFSGEILIDKLVWPSVRLVHTDRWFTGIEWAELQSAHRDQTAIEGRDAARELLFRYVGDKTVLILFDGRRDMLALRLIHHHIIDAKHIGKENPRVDIDTMAHFYLRGDAPLRNIYRNPLRNSLQDAITTRNLVRQISLNEGVAEVYGPNFGLMDYVERQEVVPGNLTKLDKCHWPKFSSLMSSERQISRLRPLSTQRVPYLRKHRGHKVVPNVPIWRDKRGNLFDQNGASISKPSPHKFEEDLHWVYNFFFEDTLPEVRDFLTFTELNRKDSSNGWRFP</sequence>
<dbReference type="EMBL" id="JAPZBQ010000002">
    <property type="protein sequence ID" value="KAJ5344490.1"/>
    <property type="molecule type" value="Genomic_DNA"/>
</dbReference>
<feature type="region of interest" description="Disordered" evidence="1">
    <location>
        <begin position="329"/>
        <end position="367"/>
    </location>
</feature>
<dbReference type="Gene3D" id="3.30.420.10">
    <property type="entry name" value="Ribonuclease H-like superfamily/Ribonuclease H"/>
    <property type="match status" value="1"/>
</dbReference>
<feature type="region of interest" description="Disordered" evidence="1">
    <location>
        <begin position="1"/>
        <end position="56"/>
    </location>
</feature>
<feature type="compositionally biased region" description="Basic and acidic residues" evidence="1">
    <location>
        <begin position="16"/>
        <end position="32"/>
    </location>
</feature>
<feature type="compositionally biased region" description="Basic and acidic residues" evidence="1">
    <location>
        <begin position="45"/>
        <end position="54"/>
    </location>
</feature>
<reference evidence="2" key="2">
    <citation type="journal article" date="2023" name="IMA Fungus">
        <title>Comparative genomic study of the Penicillium genus elucidates a diverse pangenome and 15 lateral gene transfer events.</title>
        <authorList>
            <person name="Petersen C."/>
            <person name="Sorensen T."/>
            <person name="Nielsen M.R."/>
            <person name="Sondergaard T.E."/>
            <person name="Sorensen J.L."/>
            <person name="Fitzpatrick D.A."/>
            <person name="Frisvad J.C."/>
            <person name="Nielsen K.L."/>
        </authorList>
    </citation>
    <scope>NUCLEOTIDE SEQUENCE</scope>
    <source>
        <strain evidence="2">IBT 35673</strain>
    </source>
</reference>
<organism evidence="2 3">
    <name type="scientific">Penicillium brevicompactum</name>
    <dbReference type="NCBI Taxonomy" id="5074"/>
    <lineage>
        <taxon>Eukaryota</taxon>
        <taxon>Fungi</taxon>
        <taxon>Dikarya</taxon>
        <taxon>Ascomycota</taxon>
        <taxon>Pezizomycotina</taxon>
        <taxon>Eurotiomycetes</taxon>
        <taxon>Eurotiomycetidae</taxon>
        <taxon>Eurotiales</taxon>
        <taxon>Aspergillaceae</taxon>
        <taxon>Penicillium</taxon>
    </lineage>
</organism>
<feature type="compositionally biased region" description="Polar residues" evidence="1">
    <location>
        <begin position="268"/>
        <end position="284"/>
    </location>
</feature>
<dbReference type="Proteomes" id="UP001147695">
    <property type="component" value="Unassembled WGS sequence"/>
</dbReference>
<feature type="region of interest" description="Disordered" evidence="1">
    <location>
        <begin position="70"/>
        <end position="298"/>
    </location>
</feature>